<gene>
    <name evidence="1" type="ORF">N7493_009086</name>
</gene>
<keyword evidence="2" id="KW-1185">Reference proteome</keyword>
<evidence type="ECO:0000313" key="1">
    <source>
        <dbReference type="EMBL" id="KAJ5712618.1"/>
    </source>
</evidence>
<reference evidence="1" key="2">
    <citation type="submission" date="2023-01" db="EMBL/GenBank/DDBJ databases">
        <authorList>
            <person name="Petersen C."/>
        </authorList>
    </citation>
    <scope>NUCLEOTIDE SEQUENCE</scope>
    <source>
        <strain evidence="1">IBT 17514</strain>
    </source>
</reference>
<proteinExistence type="predicted"/>
<organism evidence="1 2">
    <name type="scientific">Penicillium malachiteum</name>
    <dbReference type="NCBI Taxonomy" id="1324776"/>
    <lineage>
        <taxon>Eukaryota</taxon>
        <taxon>Fungi</taxon>
        <taxon>Dikarya</taxon>
        <taxon>Ascomycota</taxon>
        <taxon>Pezizomycotina</taxon>
        <taxon>Eurotiomycetes</taxon>
        <taxon>Eurotiomycetidae</taxon>
        <taxon>Eurotiales</taxon>
        <taxon>Aspergillaceae</taxon>
        <taxon>Penicillium</taxon>
    </lineage>
</organism>
<comment type="caution">
    <text evidence="1">The sequence shown here is derived from an EMBL/GenBank/DDBJ whole genome shotgun (WGS) entry which is preliminary data.</text>
</comment>
<reference evidence="1" key="1">
    <citation type="journal article" date="2023" name="IMA Fungus">
        <title>Comparative genomic study of the Penicillium genus elucidates a diverse pangenome and 15 lateral gene transfer events.</title>
        <authorList>
            <person name="Petersen C."/>
            <person name="Sorensen T."/>
            <person name="Nielsen M.R."/>
            <person name="Sondergaard T.E."/>
            <person name="Sorensen J.L."/>
            <person name="Fitzpatrick D.A."/>
            <person name="Frisvad J.C."/>
            <person name="Nielsen K.L."/>
        </authorList>
    </citation>
    <scope>NUCLEOTIDE SEQUENCE</scope>
    <source>
        <strain evidence="1">IBT 17514</strain>
    </source>
</reference>
<protein>
    <submittedName>
        <fullName evidence="1">Uncharacterized protein</fullName>
    </submittedName>
</protein>
<dbReference type="EMBL" id="JAQJAN010000013">
    <property type="protein sequence ID" value="KAJ5712618.1"/>
    <property type="molecule type" value="Genomic_DNA"/>
</dbReference>
<dbReference type="Proteomes" id="UP001215712">
    <property type="component" value="Unassembled WGS sequence"/>
</dbReference>
<accession>A0AAD6HFW9</accession>
<evidence type="ECO:0000313" key="2">
    <source>
        <dbReference type="Proteomes" id="UP001215712"/>
    </source>
</evidence>
<name>A0AAD6HFW9_9EURO</name>
<dbReference type="AlphaFoldDB" id="A0AAD6HFW9"/>
<sequence length="80" mass="9057">MPVPKLSHEGLDVKFYMEPAAGKEENLGKEKRDPCENVEGFLPTELEFHTAGSADRRLEYTAHLLISMTHFSRLEQGLGR</sequence>